<protein>
    <submittedName>
        <fullName evidence="2">Uncharacterized protein</fullName>
    </submittedName>
</protein>
<feature type="chain" id="PRO_5028964324" evidence="1">
    <location>
        <begin position="21"/>
        <end position="96"/>
    </location>
</feature>
<dbReference type="KEGG" id="daer:H9K75_00545"/>
<organism evidence="2 3">
    <name type="scientific">Diaphorobacter aerolatus</name>
    <dbReference type="NCBI Taxonomy" id="1288495"/>
    <lineage>
        <taxon>Bacteria</taxon>
        <taxon>Pseudomonadati</taxon>
        <taxon>Pseudomonadota</taxon>
        <taxon>Betaproteobacteria</taxon>
        <taxon>Burkholderiales</taxon>
        <taxon>Comamonadaceae</taxon>
        <taxon>Diaphorobacter</taxon>
    </lineage>
</organism>
<evidence type="ECO:0000313" key="3">
    <source>
        <dbReference type="Proteomes" id="UP000516028"/>
    </source>
</evidence>
<dbReference type="Proteomes" id="UP000516028">
    <property type="component" value="Chromosome"/>
</dbReference>
<gene>
    <name evidence="2" type="ORF">H9K75_00545</name>
</gene>
<dbReference type="RefSeq" id="WP_187724367.1">
    <property type="nucleotide sequence ID" value="NZ_CP060783.1"/>
</dbReference>
<reference evidence="2 3" key="1">
    <citation type="submission" date="2020-08" db="EMBL/GenBank/DDBJ databases">
        <title>Genome sequence of Diaphorobacter aerolatus KACC 16536T.</title>
        <authorList>
            <person name="Hyun D.-W."/>
            <person name="Bae J.-W."/>
        </authorList>
    </citation>
    <scope>NUCLEOTIDE SEQUENCE [LARGE SCALE GENOMIC DNA]</scope>
    <source>
        <strain evidence="2 3">KACC 16536</strain>
    </source>
</reference>
<keyword evidence="3" id="KW-1185">Reference proteome</keyword>
<dbReference type="AlphaFoldDB" id="A0A7H0GKF6"/>
<name>A0A7H0GKF6_9BURK</name>
<evidence type="ECO:0000313" key="2">
    <source>
        <dbReference type="EMBL" id="QNP48772.1"/>
    </source>
</evidence>
<proteinExistence type="predicted"/>
<dbReference type="PROSITE" id="PS51257">
    <property type="entry name" value="PROKAR_LIPOPROTEIN"/>
    <property type="match status" value="1"/>
</dbReference>
<feature type="signal peptide" evidence="1">
    <location>
        <begin position="1"/>
        <end position="20"/>
    </location>
</feature>
<keyword evidence="1" id="KW-0732">Signal</keyword>
<evidence type="ECO:0000256" key="1">
    <source>
        <dbReference type="SAM" id="SignalP"/>
    </source>
</evidence>
<accession>A0A7H0GKF6</accession>
<sequence length="96" mass="10809">MKNIRILRSAVIIPSAAMLAACGSIVAGDPKWEVPIISQNCKPIDGVYFTFEKEQRAFLNVLITDKSTKKDNRFTSEIYDKSNLVNPLNIHFINPQ</sequence>
<dbReference type="EMBL" id="CP060783">
    <property type="protein sequence ID" value="QNP48772.1"/>
    <property type="molecule type" value="Genomic_DNA"/>
</dbReference>